<dbReference type="EMBL" id="LJIJ01003392">
    <property type="protein sequence ID" value="ODM88614.1"/>
    <property type="molecule type" value="Genomic_DNA"/>
</dbReference>
<feature type="domain" description="G-protein coupled receptors family 1 profile" evidence="7">
    <location>
        <begin position="28"/>
        <end position="238"/>
    </location>
</feature>
<feature type="non-terminal residue" evidence="8">
    <location>
        <position position="1"/>
    </location>
</feature>
<evidence type="ECO:0000256" key="4">
    <source>
        <dbReference type="ARBA" id="ARBA00022989"/>
    </source>
</evidence>
<dbReference type="Proteomes" id="UP000094527">
    <property type="component" value="Unassembled WGS sequence"/>
</dbReference>
<name>A0A1D2M6R5_ORCCI</name>
<evidence type="ECO:0000256" key="6">
    <source>
        <dbReference type="SAM" id="Phobius"/>
    </source>
</evidence>
<dbReference type="PANTHER" id="PTHR46641:SF22">
    <property type="entry name" value="PROCTOLIN RECEPTOR, ISOFORM A"/>
    <property type="match status" value="1"/>
</dbReference>
<dbReference type="OrthoDB" id="10011262at2759"/>
<dbReference type="Gene3D" id="1.20.1070.10">
    <property type="entry name" value="Rhodopsin 7-helix transmembrane proteins"/>
    <property type="match status" value="1"/>
</dbReference>
<dbReference type="STRING" id="48709.A0A1D2M6R5"/>
<keyword evidence="9" id="KW-1185">Reference proteome</keyword>
<evidence type="ECO:0000313" key="8">
    <source>
        <dbReference type="EMBL" id="ODM88614.1"/>
    </source>
</evidence>
<dbReference type="InterPro" id="IPR000276">
    <property type="entry name" value="GPCR_Rhodpsn"/>
</dbReference>
<feature type="transmembrane region" description="Helical" evidence="6">
    <location>
        <begin position="178"/>
        <end position="202"/>
    </location>
</feature>
<feature type="non-terminal residue" evidence="8">
    <location>
        <position position="256"/>
    </location>
</feature>
<accession>A0A1D2M6R5</accession>
<evidence type="ECO:0000256" key="3">
    <source>
        <dbReference type="ARBA" id="ARBA00022692"/>
    </source>
</evidence>
<dbReference type="PANTHER" id="PTHR46641">
    <property type="entry name" value="FMRFAMIDE RECEPTOR-RELATED"/>
    <property type="match status" value="1"/>
</dbReference>
<proteinExistence type="inferred from homology"/>
<evidence type="ECO:0000256" key="5">
    <source>
        <dbReference type="ARBA" id="ARBA00023136"/>
    </source>
</evidence>
<feature type="transmembrane region" description="Helical" evidence="6">
    <location>
        <begin position="120"/>
        <end position="145"/>
    </location>
</feature>
<feature type="transmembrane region" description="Helical" evidence="6">
    <location>
        <begin position="59"/>
        <end position="79"/>
    </location>
</feature>
<keyword evidence="3 6" id="KW-0812">Transmembrane</keyword>
<dbReference type="GO" id="GO:0016020">
    <property type="term" value="C:membrane"/>
    <property type="evidence" value="ECO:0007669"/>
    <property type="project" value="UniProtKB-SubCell"/>
</dbReference>
<dbReference type="OMA" id="WIPRIEN"/>
<comment type="similarity">
    <text evidence="2">Belongs to the G-protein coupled receptor 1 family.</text>
</comment>
<feature type="transmembrane region" description="Helical" evidence="6">
    <location>
        <begin position="17"/>
        <end position="38"/>
    </location>
</feature>
<evidence type="ECO:0000256" key="2">
    <source>
        <dbReference type="ARBA" id="ARBA00010663"/>
    </source>
</evidence>
<keyword evidence="8" id="KW-0675">Receptor</keyword>
<keyword evidence="4 6" id="KW-1133">Transmembrane helix</keyword>
<dbReference type="PRINTS" id="PR00237">
    <property type="entry name" value="GPCRRHODOPSN"/>
</dbReference>
<dbReference type="AlphaFoldDB" id="A0A1D2M6R5"/>
<dbReference type="CDD" id="cd14978">
    <property type="entry name" value="7tmA_FMRFamide_R-like"/>
    <property type="match status" value="1"/>
</dbReference>
<evidence type="ECO:0000256" key="1">
    <source>
        <dbReference type="ARBA" id="ARBA00004370"/>
    </source>
</evidence>
<comment type="caution">
    <text evidence="8">The sequence shown here is derived from an EMBL/GenBank/DDBJ whole genome shotgun (WGS) entry which is preliminary data.</text>
</comment>
<dbReference type="GO" id="GO:0004930">
    <property type="term" value="F:G protein-coupled receptor activity"/>
    <property type="evidence" value="ECO:0007669"/>
    <property type="project" value="InterPro"/>
</dbReference>
<sequence>HFPIVKNIWFYWWYSPFGLWVTDASSSSSVWLTVSFTVERYIVVCHPMKRKIYCTKKRAFVVSILICMICFALTSTTPLEWRATAEMEELEEFNETVVTVIIAFSIPGVQFGKREAFRLFYHWFTTISFVLLPLVILGILNFFLIRAVRASRRERMLMLGENLAPILKLQTSRLENRVTVTLISVVILFLVCQMPTALVLVYTSIHVPERDSKEDSVLLVSEIFSTSWLPSMLHPTFSSIRHFVTSRGNSSARSFA</sequence>
<evidence type="ECO:0000259" key="7">
    <source>
        <dbReference type="PROSITE" id="PS50262"/>
    </source>
</evidence>
<gene>
    <name evidence="8" type="ORF">Ocin01_18068</name>
</gene>
<dbReference type="SUPFAM" id="SSF81321">
    <property type="entry name" value="Family A G protein-coupled receptor-like"/>
    <property type="match status" value="1"/>
</dbReference>
<organism evidence="8 9">
    <name type="scientific">Orchesella cincta</name>
    <name type="common">Springtail</name>
    <name type="synonym">Podura cincta</name>
    <dbReference type="NCBI Taxonomy" id="48709"/>
    <lineage>
        <taxon>Eukaryota</taxon>
        <taxon>Metazoa</taxon>
        <taxon>Ecdysozoa</taxon>
        <taxon>Arthropoda</taxon>
        <taxon>Hexapoda</taxon>
        <taxon>Collembola</taxon>
        <taxon>Entomobryomorpha</taxon>
        <taxon>Entomobryoidea</taxon>
        <taxon>Orchesellidae</taxon>
        <taxon>Orchesellinae</taxon>
        <taxon>Orchesella</taxon>
    </lineage>
</organism>
<comment type="subcellular location">
    <subcellularLocation>
        <location evidence="1">Membrane</location>
    </subcellularLocation>
</comment>
<dbReference type="PROSITE" id="PS50262">
    <property type="entry name" value="G_PROTEIN_RECEP_F1_2"/>
    <property type="match status" value="1"/>
</dbReference>
<protein>
    <submittedName>
        <fullName evidence="8">FMRFamide receptor</fullName>
    </submittedName>
</protein>
<dbReference type="InterPro" id="IPR017452">
    <property type="entry name" value="GPCR_Rhodpsn_7TM"/>
</dbReference>
<dbReference type="InterPro" id="IPR052954">
    <property type="entry name" value="GPCR-Ligand_Int"/>
</dbReference>
<reference evidence="8 9" key="1">
    <citation type="journal article" date="2016" name="Genome Biol. Evol.">
        <title>Gene Family Evolution Reflects Adaptation to Soil Environmental Stressors in the Genome of the Collembolan Orchesella cincta.</title>
        <authorList>
            <person name="Faddeeva-Vakhrusheva A."/>
            <person name="Derks M.F."/>
            <person name="Anvar S.Y."/>
            <person name="Agamennone V."/>
            <person name="Suring W."/>
            <person name="Smit S."/>
            <person name="van Straalen N.M."/>
            <person name="Roelofs D."/>
        </authorList>
    </citation>
    <scope>NUCLEOTIDE SEQUENCE [LARGE SCALE GENOMIC DNA]</scope>
    <source>
        <tissue evidence="8">Mixed pool</tissue>
    </source>
</reference>
<keyword evidence="5 6" id="KW-0472">Membrane</keyword>
<dbReference type="Pfam" id="PF00001">
    <property type="entry name" value="7tm_1"/>
    <property type="match status" value="1"/>
</dbReference>
<evidence type="ECO:0000313" key="9">
    <source>
        <dbReference type="Proteomes" id="UP000094527"/>
    </source>
</evidence>